<keyword evidence="2" id="KW-1185">Reference proteome</keyword>
<reference evidence="1" key="1">
    <citation type="submission" date="2019-08" db="EMBL/GenBank/DDBJ databases">
        <title>Rapid identification of Enteric Bacteria from Whole Genome Sequences (WGS) using Average Nucleotide Identity (ANI).</title>
        <authorList>
            <person name="Lane C."/>
        </authorList>
    </citation>
    <scope>NUCLEOTIDE SEQUENCE [LARGE SCALE GENOMIC DNA]</scope>
    <source>
        <strain evidence="1">2010D-8461</strain>
    </source>
</reference>
<evidence type="ECO:0000313" key="2">
    <source>
        <dbReference type="Proteomes" id="UP000364097"/>
    </source>
</evidence>
<gene>
    <name evidence="1" type="ORF">A0Z09_007470</name>
</gene>
<dbReference type="EMBL" id="AACKMW020000050">
    <property type="protein sequence ID" value="MPB99872.1"/>
    <property type="molecule type" value="Genomic_DNA"/>
</dbReference>
<evidence type="ECO:0000313" key="1">
    <source>
        <dbReference type="EMBL" id="MPB99872.1"/>
    </source>
</evidence>
<name>A0ABW9N6L5_9BACT</name>
<comment type="caution">
    <text evidence="1">The sequence shown here is derived from an EMBL/GenBank/DDBJ whole genome shotgun (WGS) entry which is preliminary data.</text>
</comment>
<organism evidence="1 2">
    <name type="scientific">Campylobacter subantarcticus</name>
    <dbReference type="NCBI Taxonomy" id="497724"/>
    <lineage>
        <taxon>Bacteria</taxon>
        <taxon>Pseudomonadati</taxon>
        <taxon>Campylobacterota</taxon>
        <taxon>Epsilonproteobacteria</taxon>
        <taxon>Campylobacterales</taxon>
        <taxon>Campylobacteraceae</taxon>
        <taxon>Campylobacter</taxon>
    </lineage>
</organism>
<sequence>MGYYPNIVSEHIVTYDYDLTIPQYDYREFLNALDDLNIDYYQTEFNQERVELSVEEIDRLSLDNFEGDLLILAKTLKAASNFEYVRKSGFVIVDFF</sequence>
<proteinExistence type="predicted"/>
<dbReference type="RefSeq" id="WP_043019645.1">
    <property type="nucleotide sequence ID" value="NZ_AACKMW020000050.1"/>
</dbReference>
<protein>
    <submittedName>
        <fullName evidence="1">Uncharacterized protein</fullName>
    </submittedName>
</protein>
<accession>A0ABW9N6L5</accession>
<dbReference type="Proteomes" id="UP000364097">
    <property type="component" value="Unassembled WGS sequence"/>
</dbReference>